<accession>A0A1G4YCQ6</accession>
<dbReference type="RefSeq" id="WP_017458098.1">
    <property type="nucleotide sequence ID" value="NZ_FMUI01000006.1"/>
</dbReference>
<gene>
    <name evidence="1" type="ORF">SAMN02927897_02437</name>
</gene>
<comment type="caution">
    <text evidence="1">The sequence shown here is derived from an EMBL/GenBank/DDBJ whole genome shotgun (WGS) entry which is preliminary data.</text>
</comment>
<dbReference type="InterPro" id="IPR009335">
    <property type="entry name" value="T3SS_HrpE/ATPase_suE"/>
</dbReference>
<organism evidence="1 2">
    <name type="scientific">Kosakonia sacchari</name>
    <dbReference type="NCBI Taxonomy" id="1158459"/>
    <lineage>
        <taxon>Bacteria</taxon>
        <taxon>Pseudomonadati</taxon>
        <taxon>Pseudomonadota</taxon>
        <taxon>Gammaproteobacteria</taxon>
        <taxon>Enterobacterales</taxon>
        <taxon>Enterobacteriaceae</taxon>
        <taxon>Kosakonia</taxon>
    </lineage>
</organism>
<reference evidence="1 2" key="1">
    <citation type="submission" date="2016-10" db="EMBL/GenBank/DDBJ databases">
        <authorList>
            <person name="Varghese N."/>
            <person name="Submissions S."/>
        </authorList>
    </citation>
    <scope>NUCLEOTIDE SEQUENCE [LARGE SCALE GENOMIC DNA]</scope>
    <source>
        <strain evidence="1 2">CGMCC 1.12102</strain>
    </source>
</reference>
<dbReference type="AlphaFoldDB" id="A0A1G4YCQ6"/>
<name>A0A1G4YCQ6_9ENTR</name>
<dbReference type="GeneID" id="23845252"/>
<evidence type="ECO:0000313" key="2">
    <source>
        <dbReference type="Proteomes" id="UP000183569"/>
    </source>
</evidence>
<protein>
    <submittedName>
        <fullName evidence="1">Type III secretion protein L</fullName>
    </submittedName>
</protein>
<dbReference type="EMBL" id="FMUI01000006">
    <property type="protein sequence ID" value="SCX51310.1"/>
    <property type="molecule type" value="Genomic_DNA"/>
</dbReference>
<dbReference type="Proteomes" id="UP000183569">
    <property type="component" value="Unassembled WGS sequence"/>
</dbReference>
<sequence length="210" mass="23606">MLTMHKISPLAGISLVRQPVIRKEDVANFCLSDAVMDNAHLRAGEVIKQAQLTAEQLRQQAYEEVSTALWAQARVILDDWEKEREEMRRCTVDVAKALLAQALELAFAKKPGKARLEALLNQLKKHTETSIAARLFVNPRQYAQAADYLAQHTDLRWSLVSDSQQAKDEVCLKSTHGSFTLSWQTFSESFIAAINASVPPNDQQIDNTMK</sequence>
<evidence type="ECO:0000313" key="1">
    <source>
        <dbReference type="EMBL" id="SCX51310.1"/>
    </source>
</evidence>
<proteinExistence type="predicted"/>
<dbReference type="Pfam" id="PF06188">
    <property type="entry name" value="HrpE"/>
    <property type="match status" value="1"/>
</dbReference>